<evidence type="ECO:0000313" key="3">
    <source>
        <dbReference type="Proteomes" id="UP000316541"/>
    </source>
</evidence>
<comment type="caution">
    <text evidence="2">The sequence shown here is derived from an EMBL/GenBank/DDBJ whole genome shotgun (WGS) entry which is preliminary data.</text>
</comment>
<feature type="compositionally biased region" description="Low complexity" evidence="1">
    <location>
        <begin position="75"/>
        <end position="109"/>
    </location>
</feature>
<feature type="region of interest" description="Disordered" evidence="1">
    <location>
        <begin position="54"/>
        <end position="117"/>
    </location>
</feature>
<feature type="compositionally biased region" description="Low complexity" evidence="1">
    <location>
        <begin position="55"/>
        <end position="69"/>
    </location>
</feature>
<evidence type="ECO:0000256" key="1">
    <source>
        <dbReference type="SAM" id="MobiDB-lite"/>
    </source>
</evidence>
<accession>A0A544Y137</accession>
<sequence>MDLFDIDPERLRRSNDGDGEWWDRLIANSPLWSSDGSSARAPFPIIGLDARQHADAPGAASTGAASTGAAGTGAAGEAADSADGPDTGAARAAADGAGASDAGAARGDAAGVGGRGRGRVRSSWVVVGSVREVAQELALVPLPDDVDMCLAEAEELLFARDRITCALADRVGRVHATGQAKQHGHASTRSWLRTAAGMTVGGAGRLLMLGAELPRLPQVREKFAVGELAAGVVEAICAAVAGLSDEQASLAEPILVELAGKAGAAEVAKAGRHLRAVLDPD</sequence>
<organism evidence="2 3">
    <name type="scientific">Microbispora hainanensis</name>
    <dbReference type="NCBI Taxonomy" id="568844"/>
    <lineage>
        <taxon>Bacteria</taxon>
        <taxon>Bacillati</taxon>
        <taxon>Actinomycetota</taxon>
        <taxon>Actinomycetes</taxon>
        <taxon>Streptosporangiales</taxon>
        <taxon>Streptosporangiaceae</taxon>
        <taxon>Microbispora</taxon>
    </lineage>
</organism>
<dbReference type="RefSeq" id="WP_142625173.1">
    <property type="nucleotide sequence ID" value="NZ_VIRM01000085.1"/>
</dbReference>
<reference evidence="2 3" key="1">
    <citation type="submission" date="2019-07" db="EMBL/GenBank/DDBJ databases">
        <title>Microbispora hainanensis DSM 45428.</title>
        <authorList>
            <person name="Thawai C."/>
        </authorList>
    </citation>
    <scope>NUCLEOTIDE SEQUENCE [LARGE SCALE GENOMIC DNA]</scope>
    <source>
        <strain evidence="2 3">DSM 45428</strain>
    </source>
</reference>
<name>A0A544Y137_9ACTN</name>
<gene>
    <name evidence="2" type="ORF">FLX08_38405</name>
</gene>
<dbReference type="EMBL" id="VIRM01000085">
    <property type="protein sequence ID" value="TQS10414.1"/>
    <property type="molecule type" value="Genomic_DNA"/>
</dbReference>
<dbReference type="Proteomes" id="UP000316541">
    <property type="component" value="Unassembled WGS sequence"/>
</dbReference>
<proteinExistence type="predicted"/>
<evidence type="ECO:0000313" key="2">
    <source>
        <dbReference type="EMBL" id="TQS10414.1"/>
    </source>
</evidence>
<feature type="non-terminal residue" evidence="2">
    <location>
        <position position="281"/>
    </location>
</feature>
<protein>
    <submittedName>
        <fullName evidence="2">DUF222 domain-containing protein</fullName>
    </submittedName>
</protein>
<dbReference type="AlphaFoldDB" id="A0A544Y137"/>